<reference evidence="9 10" key="1">
    <citation type="submission" date="2017-10" db="EMBL/GenBank/DDBJ databases">
        <title>Comparative genomics between pathogenic Norcardia.</title>
        <authorList>
            <person name="Zeng L."/>
        </authorList>
    </citation>
    <scope>NUCLEOTIDE SEQUENCE [LARGE SCALE GENOMIC DNA]</scope>
    <source>
        <strain evidence="9 10">NC_YFY_NT001</strain>
    </source>
</reference>
<protein>
    <submittedName>
        <fullName evidence="9">C4-dicarboxylate transporter DctA</fullName>
    </submittedName>
</protein>
<feature type="transmembrane region" description="Helical" evidence="8">
    <location>
        <begin position="166"/>
        <end position="190"/>
    </location>
</feature>
<dbReference type="FunFam" id="1.10.3860.10:FF:000001">
    <property type="entry name" value="C4-dicarboxylate transport protein"/>
    <property type="match status" value="1"/>
</dbReference>
<name>A0A291RMI2_9NOCA</name>
<dbReference type="GO" id="GO:0070778">
    <property type="term" value="P:L-aspartate transmembrane transport"/>
    <property type="evidence" value="ECO:0007669"/>
    <property type="project" value="TreeGrafter"/>
</dbReference>
<feature type="transmembrane region" description="Helical" evidence="8">
    <location>
        <begin position="63"/>
        <end position="91"/>
    </location>
</feature>
<dbReference type="SUPFAM" id="SSF118215">
    <property type="entry name" value="Proton glutamate symport protein"/>
    <property type="match status" value="1"/>
</dbReference>
<evidence type="ECO:0000256" key="1">
    <source>
        <dbReference type="ARBA" id="ARBA00004651"/>
    </source>
</evidence>
<dbReference type="GO" id="GO:0015366">
    <property type="term" value="F:malate:proton symporter activity"/>
    <property type="evidence" value="ECO:0007669"/>
    <property type="project" value="TreeGrafter"/>
</dbReference>
<keyword evidence="5" id="KW-0769">Symport</keyword>
<gene>
    <name evidence="9" type="ORF">CRH09_22370</name>
</gene>
<dbReference type="AlphaFoldDB" id="A0A291RMI2"/>
<evidence type="ECO:0000256" key="2">
    <source>
        <dbReference type="ARBA" id="ARBA00022448"/>
    </source>
</evidence>
<evidence type="ECO:0000256" key="3">
    <source>
        <dbReference type="ARBA" id="ARBA00022475"/>
    </source>
</evidence>
<feature type="transmembrane region" description="Helical" evidence="8">
    <location>
        <begin position="210"/>
        <end position="232"/>
    </location>
</feature>
<dbReference type="GO" id="GO:0015141">
    <property type="term" value="F:succinate transmembrane transporter activity"/>
    <property type="evidence" value="ECO:0007669"/>
    <property type="project" value="TreeGrafter"/>
</dbReference>
<dbReference type="InterPro" id="IPR036458">
    <property type="entry name" value="Na:dicarbo_symporter_sf"/>
</dbReference>
<evidence type="ECO:0000313" key="10">
    <source>
        <dbReference type="Proteomes" id="UP000221961"/>
    </source>
</evidence>
<dbReference type="PANTHER" id="PTHR42865">
    <property type="entry name" value="PROTON/GLUTAMATE-ASPARTATE SYMPORTER"/>
    <property type="match status" value="1"/>
</dbReference>
<dbReference type="InterPro" id="IPR001991">
    <property type="entry name" value="Na-dicarboxylate_symporter"/>
</dbReference>
<accession>A0A291RMI2</accession>
<keyword evidence="3" id="KW-1003">Cell membrane</keyword>
<dbReference type="Pfam" id="PF00375">
    <property type="entry name" value="SDF"/>
    <property type="match status" value="1"/>
</dbReference>
<feature type="transmembrane region" description="Helical" evidence="8">
    <location>
        <begin position="103"/>
        <end position="122"/>
    </location>
</feature>
<dbReference type="GO" id="GO:0015138">
    <property type="term" value="F:fumarate transmembrane transporter activity"/>
    <property type="evidence" value="ECO:0007669"/>
    <property type="project" value="TreeGrafter"/>
</dbReference>
<feature type="transmembrane region" description="Helical" evidence="8">
    <location>
        <begin position="346"/>
        <end position="365"/>
    </location>
</feature>
<evidence type="ECO:0000256" key="5">
    <source>
        <dbReference type="ARBA" id="ARBA00022847"/>
    </source>
</evidence>
<dbReference type="PANTHER" id="PTHR42865:SF1">
    <property type="entry name" value="AEROBIC C4-DICARBOXYLATE TRANSPORT PROTEIN"/>
    <property type="match status" value="1"/>
</dbReference>
<evidence type="ECO:0000256" key="7">
    <source>
        <dbReference type="ARBA" id="ARBA00023136"/>
    </source>
</evidence>
<evidence type="ECO:0000256" key="6">
    <source>
        <dbReference type="ARBA" id="ARBA00022989"/>
    </source>
</evidence>
<feature type="transmembrane region" description="Helical" evidence="8">
    <location>
        <begin position="315"/>
        <end position="339"/>
    </location>
</feature>
<evidence type="ECO:0000256" key="8">
    <source>
        <dbReference type="SAM" id="Phobius"/>
    </source>
</evidence>
<keyword evidence="2" id="KW-0813">Transport</keyword>
<dbReference type="Proteomes" id="UP000221961">
    <property type="component" value="Chromosome"/>
</dbReference>
<proteinExistence type="predicted"/>
<dbReference type="Gene3D" id="1.10.3860.10">
    <property type="entry name" value="Sodium:dicarboxylate symporter"/>
    <property type="match status" value="1"/>
</dbReference>
<keyword evidence="7 8" id="KW-0472">Membrane</keyword>
<sequence>MRTGSGLVGTIDTTVDAAQPHPVHFPRWRRVLGDTSLQVFVAAAVAAVFGTVAPHAAAALQPLATVFVALIQMVVAPIVFLVLVTGIVAAGGMRAVGRIAVRALLYFEIVGTVAMLLGIAVADLLRPGAGVPPPAHASDQLSAYLPTAARTTSFGSFLSATVPNSAVGAFTTGNVVQVLIVAIVFAIALLRLPATVVDPIMRGATALSAVLFRMVRLIMLLAPIGAFGAVAATVGRYGPETLTALVKLVAVAVLALLVFVTVVLGMVARAAGVSLLRLVHRLRRELLVVFGTAASESVLPQLMQRLEEVGCRRSVIGLVVPAGFSFNLDGVAVVVPICVLFIGQVYGVPLTAGHQLTLLLIFLVLSKGTAGVSGSAFVTLANTVAATAVVPVAGLALVLSVDRFLSMARAATNVLGNAVATVVVARWEPGGLDRDLAARTIGASRAKTAVAQRESL</sequence>
<keyword evidence="4 8" id="KW-0812">Transmembrane</keyword>
<keyword evidence="6 8" id="KW-1133">Transmembrane helix</keyword>
<dbReference type="PRINTS" id="PR00173">
    <property type="entry name" value="EDTRNSPORT"/>
</dbReference>
<feature type="transmembrane region" description="Helical" evidence="8">
    <location>
        <begin position="377"/>
        <end position="399"/>
    </location>
</feature>
<feature type="transmembrane region" description="Helical" evidence="8">
    <location>
        <begin position="244"/>
        <end position="265"/>
    </location>
</feature>
<dbReference type="GO" id="GO:0005886">
    <property type="term" value="C:plasma membrane"/>
    <property type="evidence" value="ECO:0007669"/>
    <property type="project" value="UniProtKB-SubCell"/>
</dbReference>
<dbReference type="KEGG" id="ntp:CRH09_22370"/>
<evidence type="ECO:0000256" key="4">
    <source>
        <dbReference type="ARBA" id="ARBA00022692"/>
    </source>
</evidence>
<dbReference type="EMBL" id="CP023778">
    <property type="protein sequence ID" value="ATL68525.1"/>
    <property type="molecule type" value="Genomic_DNA"/>
</dbReference>
<comment type="subcellular location">
    <subcellularLocation>
        <location evidence="1">Cell membrane</location>
        <topology evidence="1">Multi-pass membrane protein</topology>
    </subcellularLocation>
</comment>
<organism evidence="9 10">
    <name type="scientific">Nocardia terpenica</name>
    <dbReference type="NCBI Taxonomy" id="455432"/>
    <lineage>
        <taxon>Bacteria</taxon>
        <taxon>Bacillati</taxon>
        <taxon>Actinomycetota</taxon>
        <taxon>Actinomycetes</taxon>
        <taxon>Mycobacteriales</taxon>
        <taxon>Nocardiaceae</taxon>
        <taxon>Nocardia</taxon>
    </lineage>
</organism>
<feature type="transmembrane region" description="Helical" evidence="8">
    <location>
        <begin position="37"/>
        <end position="57"/>
    </location>
</feature>
<evidence type="ECO:0000313" key="9">
    <source>
        <dbReference type="EMBL" id="ATL68525.1"/>
    </source>
</evidence>